<sequence length="103" mass="11055">MPGIEGAQCPTHHARDRGVSYPPWIEGAQCPTRHARDRGGTVSYPPLSYPPCQGLRGHSVLPAMPGIEGAQCPTRHARDRGAQLPTHHARDRGGTVSYPPCQG</sequence>
<dbReference type="Bgee" id="ENSXETG00000036519">
    <property type="expression patterns" value="Expressed in neurula embryo and 4 other cell types or tissues"/>
</dbReference>
<feature type="region of interest" description="Disordered" evidence="1">
    <location>
        <begin position="1"/>
        <end position="21"/>
    </location>
</feature>
<name>A0A6I8Q8W3_XENTR</name>
<feature type="region of interest" description="Disordered" evidence="1">
    <location>
        <begin position="66"/>
        <end position="103"/>
    </location>
</feature>
<reference evidence="2" key="1">
    <citation type="journal article" date="2010" name="Science">
        <title>The genome of the Western clawed frog Xenopus tropicalis.</title>
        <authorList>
            <person name="Hellsten U."/>
            <person name="Harland R.M."/>
            <person name="Gilchrist M.J."/>
            <person name="Hendrix D."/>
            <person name="Jurka J."/>
            <person name="Kapitonov V."/>
            <person name="Ovcharenko I."/>
            <person name="Putnam N.H."/>
            <person name="Shu S."/>
            <person name="Taher L."/>
            <person name="Blitz I.L."/>
            <person name="Blumberg B."/>
            <person name="Dichmann D.S."/>
            <person name="Dubchak I."/>
            <person name="Amaya E."/>
            <person name="Detter J.C."/>
            <person name="Fletcher R."/>
            <person name="Gerhard D.S."/>
            <person name="Goodstein D."/>
            <person name="Graves T."/>
            <person name="Grigoriev I.V."/>
            <person name="Grimwood J."/>
            <person name="Kawashima T."/>
            <person name="Lindquist E."/>
            <person name="Lucas S.M."/>
            <person name="Mead P.E."/>
            <person name="Mitros T."/>
            <person name="Ogino H."/>
            <person name="Ohta Y."/>
            <person name="Poliakov A.V."/>
            <person name="Pollet N."/>
            <person name="Robert J."/>
            <person name="Salamov A."/>
            <person name="Sater A.K."/>
            <person name="Schmutz J."/>
            <person name="Terry A."/>
            <person name="Vize P.D."/>
            <person name="Warren W.C."/>
            <person name="Wells D."/>
            <person name="Wills A."/>
            <person name="Wilson R.K."/>
            <person name="Zimmerman L.B."/>
            <person name="Zorn A.M."/>
            <person name="Grainger R."/>
            <person name="Grammer T."/>
            <person name="Khokha M.K."/>
            <person name="Richardson P.M."/>
            <person name="Rokhsar D.S."/>
        </authorList>
    </citation>
    <scope>NUCLEOTIDE SEQUENCE [LARGE SCALE GENOMIC DNA]</scope>
    <source>
        <strain evidence="2">Nigerian</strain>
    </source>
</reference>
<organism evidence="2">
    <name type="scientific">Xenopus tropicalis</name>
    <name type="common">Western clawed frog</name>
    <name type="synonym">Silurana tropicalis</name>
    <dbReference type="NCBI Taxonomy" id="8364"/>
    <lineage>
        <taxon>Eukaryota</taxon>
        <taxon>Metazoa</taxon>
        <taxon>Chordata</taxon>
        <taxon>Craniata</taxon>
        <taxon>Vertebrata</taxon>
        <taxon>Euteleostomi</taxon>
        <taxon>Amphibia</taxon>
        <taxon>Batrachia</taxon>
        <taxon>Anura</taxon>
        <taxon>Pipoidea</taxon>
        <taxon>Pipidae</taxon>
        <taxon>Xenopodinae</taxon>
        <taxon>Xenopus</taxon>
        <taxon>Silurana</taxon>
    </lineage>
</organism>
<reference evidence="2" key="2">
    <citation type="submission" date="2020-05" db="UniProtKB">
        <authorList>
            <consortium name="Ensembl"/>
        </authorList>
    </citation>
    <scope>IDENTIFICATION</scope>
</reference>
<dbReference type="Ensembl" id="ENSXETT00000074591">
    <property type="protein sequence ID" value="ENSXETP00000069096"/>
    <property type="gene ID" value="ENSXETG00000036519"/>
</dbReference>
<accession>A0A6I8Q8W3</accession>
<protein>
    <submittedName>
        <fullName evidence="2">Uncharacterized protein</fullName>
    </submittedName>
</protein>
<dbReference type="InParanoid" id="A0A6I8Q8W3"/>
<proteinExistence type="predicted"/>
<evidence type="ECO:0000256" key="1">
    <source>
        <dbReference type="SAM" id="MobiDB-lite"/>
    </source>
</evidence>
<dbReference type="AlphaFoldDB" id="A0A6I8Q8W3"/>
<evidence type="ECO:0000313" key="2">
    <source>
        <dbReference type="Ensembl" id="ENSXETP00000069096"/>
    </source>
</evidence>